<keyword evidence="2" id="KW-1185">Reference proteome</keyword>
<evidence type="ECO:0000313" key="2">
    <source>
        <dbReference type="Proteomes" id="UP000660554"/>
    </source>
</evidence>
<gene>
    <name evidence="1" type="ORF">Scinn_35660</name>
</gene>
<organism evidence="1 2">
    <name type="scientific">Streptomyces virginiae</name>
    <name type="common">Streptomyces cinnamonensis</name>
    <dbReference type="NCBI Taxonomy" id="1961"/>
    <lineage>
        <taxon>Bacteria</taxon>
        <taxon>Bacillati</taxon>
        <taxon>Actinomycetota</taxon>
        <taxon>Actinomycetes</taxon>
        <taxon>Kitasatosporales</taxon>
        <taxon>Streptomycetaceae</taxon>
        <taxon>Streptomyces</taxon>
    </lineage>
</organism>
<dbReference type="Proteomes" id="UP000660554">
    <property type="component" value="Unassembled WGS sequence"/>
</dbReference>
<name>A0ABQ3NMW0_STRVG</name>
<accession>A0ABQ3NMW0</accession>
<reference evidence="2" key="1">
    <citation type="submission" date="2020-09" db="EMBL/GenBank/DDBJ databases">
        <title>Whole genome shotgun sequence of Streptomyces cinnamonensis NBRC 15873.</title>
        <authorList>
            <person name="Komaki H."/>
            <person name="Tamura T."/>
        </authorList>
    </citation>
    <scope>NUCLEOTIDE SEQUENCE [LARGE SCALE GENOMIC DNA]</scope>
    <source>
        <strain evidence="2">NBRC 15873</strain>
    </source>
</reference>
<comment type="caution">
    <text evidence="1">The sequence shown here is derived from an EMBL/GenBank/DDBJ whole genome shotgun (WGS) entry which is preliminary data.</text>
</comment>
<evidence type="ECO:0000313" key="1">
    <source>
        <dbReference type="EMBL" id="GHI14103.1"/>
    </source>
</evidence>
<sequence length="82" mass="8752">MGERMSDEGSTGGEPAVLVGGPADGMRIRVVGRPAVLQVTFPCEVEAVARAVRVEALYVYRRDARQPLEGEEQAYGFDGASP</sequence>
<protein>
    <submittedName>
        <fullName evidence="1">Uncharacterized protein</fullName>
    </submittedName>
</protein>
<proteinExistence type="predicted"/>
<dbReference type="EMBL" id="BNDV01000008">
    <property type="protein sequence ID" value="GHI14103.1"/>
    <property type="molecule type" value="Genomic_DNA"/>
</dbReference>